<dbReference type="EMBL" id="LLYZ01000002">
    <property type="protein sequence ID" value="KQK27181.1"/>
    <property type="molecule type" value="Genomic_DNA"/>
</dbReference>
<organism evidence="1 2">
    <name type="scientific">Chryseobacterium aquaticum</name>
    <dbReference type="NCBI Taxonomy" id="452084"/>
    <lineage>
        <taxon>Bacteria</taxon>
        <taxon>Pseudomonadati</taxon>
        <taxon>Bacteroidota</taxon>
        <taxon>Flavobacteriia</taxon>
        <taxon>Flavobacteriales</taxon>
        <taxon>Weeksellaceae</taxon>
        <taxon>Chryseobacterium group</taxon>
        <taxon>Chryseobacterium</taxon>
    </lineage>
</organism>
<dbReference type="RefSeq" id="WP_056011718.1">
    <property type="nucleotide sequence ID" value="NZ_LLYZ01000002.1"/>
</dbReference>
<accession>A0A0Q3HX64</accession>
<protein>
    <submittedName>
        <fullName evidence="1">Uncharacterized protein</fullName>
    </submittedName>
</protein>
<keyword evidence="2" id="KW-1185">Reference proteome</keyword>
<dbReference type="AlphaFoldDB" id="A0A0Q3HX64"/>
<proteinExistence type="predicted"/>
<evidence type="ECO:0000313" key="1">
    <source>
        <dbReference type="EMBL" id="KQK27181.1"/>
    </source>
</evidence>
<dbReference type="Proteomes" id="UP000051682">
    <property type="component" value="Unassembled WGS sequence"/>
</dbReference>
<dbReference type="OrthoDB" id="1376341at2"/>
<evidence type="ECO:0000313" key="2">
    <source>
        <dbReference type="Proteomes" id="UP000051682"/>
    </source>
</evidence>
<reference evidence="1 2" key="1">
    <citation type="submission" date="2015-10" db="EMBL/GenBank/DDBJ databases">
        <title>Chryseobacterium aquaticum genome.</title>
        <authorList>
            <person name="Newman J.D."/>
            <person name="Ferguson M.B."/>
            <person name="Miller J.R."/>
        </authorList>
    </citation>
    <scope>NUCLEOTIDE SEQUENCE [LARGE SCALE GENOMIC DNA]</scope>
    <source>
        <strain evidence="1 2">KCTC 12483</strain>
    </source>
</reference>
<sequence length="180" mass="21481">MYSNIDLTDFYKNLAFKYFETYSLQRGIAYEKIFKDKEIRFNQLLKKSTKEILTSVESKELDFLDSQLNRVQFLINENKEKHYSAERIKKSNSSEDEILELHKILSIKTQKTPSWMCAPIYRDAIVFYNDNYDVVNVLNICFSCEYMQNLNQEFIDADESVYENLKNLLMKFGHKINSDR</sequence>
<name>A0A0Q3HX64_9FLAO</name>
<gene>
    <name evidence="1" type="ORF">AR438_02955</name>
</gene>
<comment type="caution">
    <text evidence="1">The sequence shown here is derived from an EMBL/GenBank/DDBJ whole genome shotgun (WGS) entry which is preliminary data.</text>
</comment>
<dbReference type="STRING" id="452084.AR438_02955"/>